<dbReference type="PANTHER" id="PTHR11952">
    <property type="entry name" value="UDP- GLUCOSE PYROPHOSPHORYLASE"/>
    <property type="match status" value="1"/>
</dbReference>
<dbReference type="RefSeq" id="XP_030849452.1">
    <property type="nucleotide sequence ID" value="XM_030993592.1"/>
</dbReference>
<dbReference type="FunCoup" id="A0A7M7PCQ1">
    <property type="interactions" value="1764"/>
</dbReference>
<dbReference type="Gene3D" id="3.90.550.10">
    <property type="entry name" value="Spore Coat Polysaccharide Biosynthesis Protein SpsA, Chain A"/>
    <property type="match status" value="1"/>
</dbReference>
<dbReference type="Gene3D" id="2.10.10.100">
    <property type="match status" value="1"/>
</dbReference>
<dbReference type="InterPro" id="IPR039741">
    <property type="entry name" value="UDP-sugar_pyrophosphorylase"/>
</dbReference>
<comment type="similarity">
    <text evidence="2">Belongs to the UDPGP type 1 family.</text>
</comment>
<keyword evidence="4" id="KW-0808">Transferase</keyword>
<dbReference type="AlphaFoldDB" id="A0A7M7PCQ1"/>
<comment type="catalytic activity">
    <reaction evidence="6">
        <text>N-acetyl-alpha-D-glucosamine 1-phosphate + UTP + H(+) = UDP-N-acetyl-alpha-D-glucosamine + diphosphate</text>
        <dbReference type="Rhea" id="RHEA:13509"/>
        <dbReference type="ChEBI" id="CHEBI:15378"/>
        <dbReference type="ChEBI" id="CHEBI:33019"/>
        <dbReference type="ChEBI" id="CHEBI:46398"/>
        <dbReference type="ChEBI" id="CHEBI:57705"/>
        <dbReference type="ChEBI" id="CHEBI:57776"/>
        <dbReference type="EC" id="2.7.7.23"/>
    </reaction>
</comment>
<dbReference type="Pfam" id="PF01704">
    <property type="entry name" value="UDPGP"/>
    <property type="match status" value="1"/>
</dbReference>
<evidence type="ECO:0000313" key="7">
    <source>
        <dbReference type="EnsemblMetazoa" id="XP_030849452"/>
    </source>
</evidence>
<keyword evidence="8" id="KW-1185">Reference proteome</keyword>
<evidence type="ECO:0000256" key="1">
    <source>
        <dbReference type="ARBA" id="ARBA00005208"/>
    </source>
</evidence>
<keyword evidence="5" id="KW-0548">Nucleotidyltransferase</keyword>
<dbReference type="OrthoDB" id="532420at2759"/>
<dbReference type="FunFam" id="3.90.550.10:FF:000043">
    <property type="entry name" value="UDP-N-acetylhexosamine pyrophosphorylase isoform X2"/>
    <property type="match status" value="1"/>
</dbReference>
<dbReference type="EnsemblMetazoa" id="XM_030993592">
    <property type="protein sequence ID" value="XP_030849452"/>
    <property type="gene ID" value="LOC579319"/>
</dbReference>
<reference evidence="7" key="2">
    <citation type="submission" date="2021-01" db="UniProtKB">
        <authorList>
            <consortium name="EnsemblMetazoa"/>
        </authorList>
    </citation>
    <scope>IDENTIFICATION</scope>
</reference>
<protein>
    <recommendedName>
        <fullName evidence="3">UDP-N-acetylglucosamine diphosphorylase</fullName>
        <ecNumber evidence="3">2.7.7.23</ecNumber>
    </recommendedName>
</protein>
<accession>A0A7M7PCQ1</accession>
<sequence length="551" mass="62186">MDITTLRNKLSQLGQEHLLEFWDDPELTDDLRRSLYDDITSTNIEEVLKFFETSSSNLNNTEKVDERMEPIPSELFGSVTRSGKNLDRWYKDGLKQISQGKVGVLLLAGGQGTRLGVKYPKGMYNVGLPSEKTLYQLQAERILKAQELALELTGEKGVIPWYMMTSEHTKEPTREFFKQHDYFGIGEEDLVLFEQDMLPCVSFEGKIILDQKNKISRAPDGNGGLYRALGNCKILADMERRGVQYVHVYCVDNILVKMADPTFIGFCIDKGANCGAKVVEKAYPTEPVGVVCRVDGHYQVVEYSEITLPTAEKRSEDGRLTFSAGNICNHFFTTEFLKSVVNENESRLQHHVAQKKIPFIDGEGKRILPEKPNGIKMEKFVFDVFRFSNNFAVFEVLREDEFSPLKNSTKSEKDNPTTAKHALMSLHHRWVLNAGGNFIDSDGTSIPAIPRSSRVIEDQLNAKCSNTPIRRTKQSHRLVPYVKHPTPTKHCDNSRRAHDPDGYPVTCEVSPLLSYAGEGLDKICNGNKFCPPILLNQANIIAEKQETIANN</sequence>
<dbReference type="CDD" id="cd04193">
    <property type="entry name" value="UDPGlcNAc_PPase"/>
    <property type="match status" value="1"/>
</dbReference>
<dbReference type="SUPFAM" id="SSF53448">
    <property type="entry name" value="Nucleotide-diphospho-sugar transferases"/>
    <property type="match status" value="1"/>
</dbReference>
<dbReference type="CTD" id="6675"/>
<reference evidence="8" key="1">
    <citation type="submission" date="2015-02" db="EMBL/GenBank/DDBJ databases">
        <title>Genome sequencing for Strongylocentrotus purpuratus.</title>
        <authorList>
            <person name="Murali S."/>
            <person name="Liu Y."/>
            <person name="Vee V."/>
            <person name="English A."/>
            <person name="Wang M."/>
            <person name="Skinner E."/>
            <person name="Han Y."/>
            <person name="Muzny D.M."/>
            <person name="Worley K.C."/>
            <person name="Gibbs R.A."/>
        </authorList>
    </citation>
    <scope>NUCLEOTIDE SEQUENCE</scope>
</reference>
<proteinExistence type="inferred from homology"/>
<evidence type="ECO:0000313" key="8">
    <source>
        <dbReference type="Proteomes" id="UP000007110"/>
    </source>
</evidence>
<evidence type="ECO:0000256" key="6">
    <source>
        <dbReference type="ARBA" id="ARBA00048493"/>
    </source>
</evidence>
<dbReference type="GeneID" id="579319"/>
<name>A0A7M7PCQ1_STRPU</name>
<evidence type="ECO:0000256" key="5">
    <source>
        <dbReference type="ARBA" id="ARBA00022695"/>
    </source>
</evidence>
<dbReference type="OMA" id="SHGVIEY"/>
<dbReference type="KEGG" id="spu:579319"/>
<dbReference type="EnsemblMetazoa" id="XM_030993593">
    <property type="protein sequence ID" value="XP_030849453"/>
    <property type="gene ID" value="LOC579319"/>
</dbReference>
<evidence type="ECO:0000256" key="2">
    <source>
        <dbReference type="ARBA" id="ARBA00010401"/>
    </source>
</evidence>
<dbReference type="RefSeq" id="XP_030849453.1">
    <property type="nucleotide sequence ID" value="XM_030993593.1"/>
</dbReference>
<dbReference type="InParanoid" id="A0A7M7PCQ1"/>
<dbReference type="InterPro" id="IPR029044">
    <property type="entry name" value="Nucleotide-diphossugar_trans"/>
</dbReference>
<comment type="pathway">
    <text evidence="1">Nucleotide-sugar biosynthesis; UDP-N-acetyl-alpha-D-glucosamine biosynthesis; UDP-N-acetyl-alpha-D-glucosamine from N-acetyl-alpha-D-glucosamine 1-phosphate: step 1/1.</text>
</comment>
<evidence type="ECO:0000256" key="4">
    <source>
        <dbReference type="ARBA" id="ARBA00022679"/>
    </source>
</evidence>
<dbReference type="PANTHER" id="PTHR11952:SF2">
    <property type="entry name" value="LD24639P"/>
    <property type="match status" value="1"/>
</dbReference>
<dbReference type="Proteomes" id="UP000007110">
    <property type="component" value="Unassembled WGS sequence"/>
</dbReference>
<dbReference type="GO" id="GO:0003977">
    <property type="term" value="F:UDP-N-acetylglucosamine diphosphorylase activity"/>
    <property type="evidence" value="ECO:0000318"/>
    <property type="project" value="GO_Central"/>
</dbReference>
<dbReference type="EC" id="2.7.7.23" evidence="3"/>
<evidence type="ECO:0000256" key="3">
    <source>
        <dbReference type="ARBA" id="ARBA00012457"/>
    </source>
</evidence>
<organism evidence="7 8">
    <name type="scientific">Strongylocentrotus purpuratus</name>
    <name type="common">Purple sea urchin</name>
    <dbReference type="NCBI Taxonomy" id="7668"/>
    <lineage>
        <taxon>Eukaryota</taxon>
        <taxon>Metazoa</taxon>
        <taxon>Echinodermata</taxon>
        <taxon>Eleutherozoa</taxon>
        <taxon>Echinozoa</taxon>
        <taxon>Echinoidea</taxon>
        <taxon>Euechinoidea</taxon>
        <taxon>Echinacea</taxon>
        <taxon>Camarodonta</taxon>
        <taxon>Echinidea</taxon>
        <taxon>Strongylocentrotidae</taxon>
        <taxon>Strongylocentrotus</taxon>
    </lineage>
</organism>
<dbReference type="GO" id="GO:0006048">
    <property type="term" value="P:UDP-N-acetylglucosamine biosynthetic process"/>
    <property type="evidence" value="ECO:0000318"/>
    <property type="project" value="GO_Central"/>
</dbReference>
<dbReference type="InterPro" id="IPR002618">
    <property type="entry name" value="UDPGP_fam"/>
</dbReference>